<proteinExistence type="predicted"/>
<feature type="domain" description="Response regulatory" evidence="3">
    <location>
        <begin position="14"/>
        <end position="153"/>
    </location>
</feature>
<keyword evidence="5" id="KW-1185">Reference proteome</keyword>
<evidence type="ECO:0000259" key="3">
    <source>
        <dbReference type="PROSITE" id="PS50110"/>
    </source>
</evidence>
<name>A0A934VTT2_9BACT</name>
<dbReference type="Proteomes" id="UP000617628">
    <property type="component" value="Unassembled WGS sequence"/>
</dbReference>
<dbReference type="InterPro" id="IPR001789">
    <property type="entry name" value="Sig_transdc_resp-reg_receiver"/>
</dbReference>
<evidence type="ECO:0000256" key="1">
    <source>
        <dbReference type="ARBA" id="ARBA00022553"/>
    </source>
</evidence>
<dbReference type="PROSITE" id="PS50110">
    <property type="entry name" value="RESPONSE_REGULATORY"/>
    <property type="match status" value="1"/>
</dbReference>
<gene>
    <name evidence="4" type="ORF">JIN87_23295</name>
</gene>
<keyword evidence="1 2" id="KW-0597">Phosphoprotein</keyword>
<comment type="caution">
    <text evidence="4">The sequence shown here is derived from an EMBL/GenBank/DDBJ whole genome shotgun (WGS) entry which is preliminary data.</text>
</comment>
<dbReference type="SUPFAM" id="SSF52172">
    <property type="entry name" value="CheY-like"/>
    <property type="match status" value="1"/>
</dbReference>
<dbReference type="Gene3D" id="3.40.50.2300">
    <property type="match status" value="1"/>
</dbReference>
<dbReference type="GO" id="GO:0000160">
    <property type="term" value="P:phosphorelay signal transduction system"/>
    <property type="evidence" value="ECO:0007669"/>
    <property type="project" value="InterPro"/>
</dbReference>
<dbReference type="InterPro" id="IPR050595">
    <property type="entry name" value="Bact_response_regulator"/>
</dbReference>
<sequence length="163" mass="18775">MQTPLDLSGFQHRNVLIIDDEPSIHHLFTTFLHPEEYSSDASKQKEDDNPVYNFEVHNAFNGEYGLDICAKQAEKEDPIQIAFVDMRMNGWDGVETIQNLHKHDPRINFVIVTGFPEIAQAQADKRLDEDTKLKILPKPTTIGDIYQTAYNLTERWNQLYAAN</sequence>
<dbReference type="PANTHER" id="PTHR44591:SF3">
    <property type="entry name" value="RESPONSE REGULATORY DOMAIN-CONTAINING PROTEIN"/>
    <property type="match status" value="1"/>
</dbReference>
<dbReference type="EMBL" id="JAENIL010000059">
    <property type="protein sequence ID" value="MBK1879829.1"/>
    <property type="molecule type" value="Genomic_DNA"/>
</dbReference>
<accession>A0A934VTT2</accession>
<evidence type="ECO:0000313" key="5">
    <source>
        <dbReference type="Proteomes" id="UP000617628"/>
    </source>
</evidence>
<evidence type="ECO:0000313" key="4">
    <source>
        <dbReference type="EMBL" id="MBK1879829.1"/>
    </source>
</evidence>
<reference evidence="4" key="1">
    <citation type="submission" date="2021-01" db="EMBL/GenBank/DDBJ databases">
        <title>Modified the classification status of verrucomicrobia.</title>
        <authorList>
            <person name="Feng X."/>
        </authorList>
    </citation>
    <scope>NUCLEOTIDE SEQUENCE</scope>
    <source>
        <strain evidence="4">KCTC 13126</strain>
    </source>
</reference>
<dbReference type="AlphaFoldDB" id="A0A934VTT2"/>
<feature type="modified residue" description="4-aspartylphosphate" evidence="2">
    <location>
        <position position="85"/>
    </location>
</feature>
<dbReference type="Pfam" id="PF00072">
    <property type="entry name" value="Response_reg"/>
    <property type="match status" value="1"/>
</dbReference>
<dbReference type="RefSeq" id="WP_200358081.1">
    <property type="nucleotide sequence ID" value="NZ_JAENIL010000059.1"/>
</dbReference>
<protein>
    <submittedName>
        <fullName evidence="4">Response regulator</fullName>
    </submittedName>
</protein>
<organism evidence="4 5">
    <name type="scientific">Pelagicoccus mobilis</name>
    <dbReference type="NCBI Taxonomy" id="415221"/>
    <lineage>
        <taxon>Bacteria</taxon>
        <taxon>Pseudomonadati</taxon>
        <taxon>Verrucomicrobiota</taxon>
        <taxon>Opitutia</taxon>
        <taxon>Puniceicoccales</taxon>
        <taxon>Pelagicoccaceae</taxon>
        <taxon>Pelagicoccus</taxon>
    </lineage>
</organism>
<dbReference type="PANTHER" id="PTHR44591">
    <property type="entry name" value="STRESS RESPONSE REGULATOR PROTEIN 1"/>
    <property type="match status" value="1"/>
</dbReference>
<dbReference type="InterPro" id="IPR011006">
    <property type="entry name" value="CheY-like_superfamily"/>
</dbReference>
<evidence type="ECO:0000256" key="2">
    <source>
        <dbReference type="PROSITE-ProRule" id="PRU00169"/>
    </source>
</evidence>